<keyword evidence="5 8" id="KW-1133">Transmembrane helix</keyword>
<keyword evidence="3 8" id="KW-0132">Cell division</keyword>
<dbReference type="GO" id="GO:0005886">
    <property type="term" value="C:plasma membrane"/>
    <property type="evidence" value="ECO:0007669"/>
    <property type="project" value="UniProtKB-SubCell"/>
</dbReference>
<dbReference type="PANTHER" id="PTHR37479">
    <property type="entry name" value="CELL DIVISION PROTEIN FTSL"/>
    <property type="match status" value="1"/>
</dbReference>
<evidence type="ECO:0000256" key="10">
    <source>
        <dbReference type="SAM" id="Coils"/>
    </source>
</evidence>
<keyword evidence="10" id="KW-0175">Coiled coil</keyword>
<evidence type="ECO:0000256" key="5">
    <source>
        <dbReference type="ARBA" id="ARBA00022989"/>
    </source>
</evidence>
<dbReference type="Proteomes" id="UP000586119">
    <property type="component" value="Unassembled WGS sequence"/>
</dbReference>
<evidence type="ECO:0000256" key="4">
    <source>
        <dbReference type="ARBA" id="ARBA00022692"/>
    </source>
</evidence>
<organism evidence="11 12">
    <name type="scientific">Vreelandella salicampi</name>
    <dbReference type="NCBI Taxonomy" id="1449798"/>
    <lineage>
        <taxon>Bacteria</taxon>
        <taxon>Pseudomonadati</taxon>
        <taxon>Pseudomonadota</taxon>
        <taxon>Gammaproteobacteria</taxon>
        <taxon>Oceanospirillales</taxon>
        <taxon>Halomonadaceae</taxon>
        <taxon>Vreelandella</taxon>
    </lineage>
</organism>
<evidence type="ECO:0000256" key="2">
    <source>
        <dbReference type="ARBA" id="ARBA00022475"/>
    </source>
</evidence>
<evidence type="ECO:0000256" key="9">
    <source>
        <dbReference type="NCBIfam" id="TIGR02209"/>
    </source>
</evidence>
<evidence type="ECO:0000313" key="12">
    <source>
        <dbReference type="Proteomes" id="UP000586119"/>
    </source>
</evidence>
<keyword evidence="7 8" id="KW-0131">Cell cycle</keyword>
<dbReference type="InterPro" id="IPR011922">
    <property type="entry name" value="Cell_div_FtsL"/>
</dbReference>
<dbReference type="Pfam" id="PF04999">
    <property type="entry name" value="FtsL"/>
    <property type="match status" value="1"/>
</dbReference>
<proteinExistence type="inferred from homology"/>
<feature type="coiled-coil region" evidence="10">
    <location>
        <begin position="51"/>
        <end position="78"/>
    </location>
</feature>
<reference evidence="11 12" key="1">
    <citation type="journal article" date="2015" name="Int. J. Syst. Evol. Microbiol.">
        <title>Halomonas salicampi sp. nov., a halotolerant and alkalitolerant bacterium isolated from a saltern soil.</title>
        <authorList>
            <person name="Lee J.C."/>
            <person name="Kim Y.S."/>
            <person name="Yun B.S."/>
            <person name="Whang K.S."/>
        </authorList>
    </citation>
    <scope>NUCLEOTIDE SEQUENCE [LARGE SCALE GENOMIC DNA]</scope>
    <source>
        <strain evidence="11 12">BH103</strain>
    </source>
</reference>
<dbReference type="GO" id="GO:0032153">
    <property type="term" value="C:cell division site"/>
    <property type="evidence" value="ECO:0007669"/>
    <property type="project" value="UniProtKB-UniRule"/>
</dbReference>
<comment type="similarity">
    <text evidence="8">Belongs to the FtsL family.</text>
</comment>
<gene>
    <name evidence="8 11" type="primary">ftsL</name>
    <name evidence="11" type="ORF">HZS81_00290</name>
</gene>
<dbReference type="RefSeq" id="WP_179928561.1">
    <property type="nucleotide sequence ID" value="NZ_JACCDF010000001.1"/>
</dbReference>
<comment type="caution">
    <text evidence="11">The sequence shown here is derived from an EMBL/GenBank/DDBJ whole genome shotgun (WGS) entry which is preliminary data.</text>
</comment>
<keyword evidence="4 8" id="KW-0812">Transmembrane</keyword>
<comment type="subunit">
    <text evidence="8">Part of a complex composed of FtsB, FtsL and FtsQ.</text>
</comment>
<dbReference type="GO" id="GO:0043093">
    <property type="term" value="P:FtsZ-dependent cytokinesis"/>
    <property type="evidence" value="ECO:0007669"/>
    <property type="project" value="UniProtKB-UniRule"/>
</dbReference>
<protein>
    <recommendedName>
        <fullName evidence="8 9">Cell division protein FtsL</fullName>
    </recommendedName>
</protein>
<dbReference type="EMBL" id="JACCDF010000001">
    <property type="protein sequence ID" value="NYS59209.1"/>
    <property type="molecule type" value="Genomic_DNA"/>
</dbReference>
<evidence type="ECO:0000256" key="8">
    <source>
        <dbReference type="HAMAP-Rule" id="MF_00910"/>
    </source>
</evidence>
<evidence type="ECO:0000256" key="7">
    <source>
        <dbReference type="ARBA" id="ARBA00023306"/>
    </source>
</evidence>
<keyword evidence="8" id="KW-0997">Cell inner membrane</keyword>
<keyword evidence="2 8" id="KW-1003">Cell membrane</keyword>
<sequence length="111" mass="13019">MARVNVQQWAASMRAEWPFRLRWRFWPIFNALLFLACLGSGLAVVLTTHQTRVAFAELQRLEQEKNQLHTEWGQLLLEEGAWSTPARVERIATERLNMRIPNVHDVEVIRP</sequence>
<keyword evidence="6 8" id="KW-0472">Membrane</keyword>
<evidence type="ECO:0000313" key="11">
    <source>
        <dbReference type="EMBL" id="NYS59209.1"/>
    </source>
</evidence>
<dbReference type="NCBIfam" id="TIGR02209">
    <property type="entry name" value="ftsL_broad"/>
    <property type="match status" value="1"/>
</dbReference>
<evidence type="ECO:0000256" key="3">
    <source>
        <dbReference type="ARBA" id="ARBA00022618"/>
    </source>
</evidence>
<evidence type="ECO:0000256" key="1">
    <source>
        <dbReference type="ARBA" id="ARBA00004401"/>
    </source>
</evidence>
<comment type="subcellular location">
    <subcellularLocation>
        <location evidence="8">Cell inner membrane</location>
        <topology evidence="8">Single-pass type II membrane protein</topology>
    </subcellularLocation>
    <subcellularLocation>
        <location evidence="1">Cell membrane</location>
        <topology evidence="1">Single-pass type II membrane protein</topology>
    </subcellularLocation>
    <text evidence="8">Localizes to the division septum where it forms a ring structure.</text>
</comment>
<dbReference type="PANTHER" id="PTHR37479:SF1">
    <property type="entry name" value="CELL DIVISION PROTEIN FTSL"/>
    <property type="match status" value="1"/>
</dbReference>
<evidence type="ECO:0000256" key="6">
    <source>
        <dbReference type="ARBA" id="ARBA00023136"/>
    </source>
</evidence>
<dbReference type="HAMAP" id="MF_00910">
    <property type="entry name" value="FtsL"/>
    <property type="match status" value="1"/>
</dbReference>
<keyword evidence="12" id="KW-1185">Reference proteome</keyword>
<dbReference type="AlphaFoldDB" id="A0A7Z0LHV0"/>
<accession>A0A7Z0LHV0</accession>
<name>A0A7Z0LHV0_9GAMM</name>
<comment type="function">
    <text evidence="8">Essential cell division protein. May link together the upstream cell division proteins, which are predominantly cytoplasmic, with the downstream cell division proteins, which are predominantly periplasmic.</text>
</comment>